<protein>
    <submittedName>
        <fullName evidence="1">Uncharacterized protein</fullName>
    </submittedName>
</protein>
<dbReference type="Proteomes" id="UP001621813">
    <property type="component" value="Unassembled WGS sequence"/>
</dbReference>
<proteinExistence type="predicted"/>
<sequence>MVYKENNKIDFERLKTYLDAELHPKSKLLQDFYRLEEDNKKKINDDK</sequence>
<reference evidence="1 2" key="1">
    <citation type="submission" date="2024-02" db="EMBL/GenBank/DDBJ databases">
        <title>Comparative Genomic Analysis of Flavobacterium Species Causing Columnaris Disease of Freshwater Fish in Thailand: Insights into Virulence and Resistance Mechanisms.</title>
        <authorList>
            <person name="Nguyen D."/>
            <person name="Chokmangmeepisarn P."/>
            <person name="Khianchaikhan K."/>
            <person name="Morishita M."/>
            <person name="Bunnoy A."/>
            <person name="Rodkhum C."/>
        </authorList>
    </citation>
    <scope>NUCLEOTIDE SEQUENCE [LARGE SCALE GENOMIC DNA]</scope>
    <source>
        <strain evidence="1 2">KCRT2007</strain>
    </source>
</reference>
<gene>
    <name evidence="1" type="ORF">V3Q77_14375</name>
</gene>
<comment type="caution">
    <text evidence="1">The sequence shown here is derived from an EMBL/GenBank/DDBJ whole genome shotgun (WGS) entry which is preliminary data.</text>
</comment>
<keyword evidence="2" id="KW-1185">Reference proteome</keyword>
<dbReference type="RefSeq" id="WP_375605090.1">
    <property type="nucleotide sequence ID" value="NZ_CP097869.1"/>
</dbReference>
<accession>A0ABW8PSS9</accession>
<dbReference type="EMBL" id="JAZGZR010000076">
    <property type="protein sequence ID" value="MFK7051063.1"/>
    <property type="molecule type" value="Genomic_DNA"/>
</dbReference>
<organism evidence="1 2">
    <name type="scientific">Flavobacterium davisii</name>
    <dbReference type="NCBI Taxonomy" id="2906077"/>
    <lineage>
        <taxon>Bacteria</taxon>
        <taxon>Pseudomonadati</taxon>
        <taxon>Bacteroidota</taxon>
        <taxon>Flavobacteriia</taxon>
        <taxon>Flavobacteriales</taxon>
        <taxon>Flavobacteriaceae</taxon>
        <taxon>Flavobacterium</taxon>
    </lineage>
</organism>
<evidence type="ECO:0000313" key="1">
    <source>
        <dbReference type="EMBL" id="MFK7051063.1"/>
    </source>
</evidence>
<evidence type="ECO:0000313" key="2">
    <source>
        <dbReference type="Proteomes" id="UP001621813"/>
    </source>
</evidence>
<name>A0ABW8PSS9_9FLAO</name>